<keyword evidence="1" id="KW-1133">Transmembrane helix</keyword>
<name>A0AAN9T6E7_PSOTE</name>
<comment type="caution">
    <text evidence="2">The sequence shown here is derived from an EMBL/GenBank/DDBJ whole genome shotgun (WGS) entry which is preliminary data.</text>
</comment>
<reference evidence="2 3" key="1">
    <citation type="submission" date="2024-01" db="EMBL/GenBank/DDBJ databases">
        <title>The genomes of 5 underutilized Papilionoideae crops provide insights into root nodulation and disease resistanc.</title>
        <authorList>
            <person name="Jiang F."/>
        </authorList>
    </citation>
    <scope>NUCLEOTIDE SEQUENCE [LARGE SCALE GENOMIC DNA]</scope>
    <source>
        <strain evidence="2">DUOXIRENSHENG_FW03</strain>
        <tissue evidence="2">Leaves</tissue>
    </source>
</reference>
<evidence type="ECO:0000313" key="3">
    <source>
        <dbReference type="Proteomes" id="UP001386955"/>
    </source>
</evidence>
<dbReference type="EMBL" id="JAYMYS010000002">
    <property type="protein sequence ID" value="KAK7407097.1"/>
    <property type="molecule type" value="Genomic_DNA"/>
</dbReference>
<evidence type="ECO:0000256" key="1">
    <source>
        <dbReference type="SAM" id="Phobius"/>
    </source>
</evidence>
<dbReference type="Proteomes" id="UP001386955">
    <property type="component" value="Unassembled WGS sequence"/>
</dbReference>
<protein>
    <submittedName>
        <fullName evidence="2">Uncharacterized protein</fullName>
    </submittedName>
</protein>
<keyword evidence="3" id="KW-1185">Reference proteome</keyword>
<proteinExistence type="predicted"/>
<sequence>MASVTVLYYFLIFVSLIHHFFSAYACLLTFNHSLLTLVLATNNIPKNASTEGQFFGLMFRVRGILTDDQAINHTKRNNQPIGEFLHR</sequence>
<feature type="transmembrane region" description="Helical" evidence="1">
    <location>
        <begin position="6"/>
        <end position="30"/>
    </location>
</feature>
<dbReference type="AlphaFoldDB" id="A0AAN9T6E7"/>
<accession>A0AAN9T6E7</accession>
<organism evidence="2 3">
    <name type="scientific">Psophocarpus tetragonolobus</name>
    <name type="common">Winged bean</name>
    <name type="synonym">Dolichos tetragonolobus</name>
    <dbReference type="NCBI Taxonomy" id="3891"/>
    <lineage>
        <taxon>Eukaryota</taxon>
        <taxon>Viridiplantae</taxon>
        <taxon>Streptophyta</taxon>
        <taxon>Embryophyta</taxon>
        <taxon>Tracheophyta</taxon>
        <taxon>Spermatophyta</taxon>
        <taxon>Magnoliopsida</taxon>
        <taxon>eudicotyledons</taxon>
        <taxon>Gunneridae</taxon>
        <taxon>Pentapetalae</taxon>
        <taxon>rosids</taxon>
        <taxon>fabids</taxon>
        <taxon>Fabales</taxon>
        <taxon>Fabaceae</taxon>
        <taxon>Papilionoideae</taxon>
        <taxon>50 kb inversion clade</taxon>
        <taxon>NPAAA clade</taxon>
        <taxon>indigoferoid/millettioid clade</taxon>
        <taxon>Phaseoleae</taxon>
        <taxon>Psophocarpus</taxon>
    </lineage>
</organism>
<evidence type="ECO:0000313" key="2">
    <source>
        <dbReference type="EMBL" id="KAK7407097.1"/>
    </source>
</evidence>
<keyword evidence="1" id="KW-0812">Transmembrane</keyword>
<keyword evidence="1" id="KW-0472">Membrane</keyword>
<gene>
    <name evidence="2" type="ORF">VNO78_08739</name>
</gene>